<sequence>MNNDYLDVSNAIGMPKLIDSAVALDFLLAVKNSVRTCAFALTETATAEVRTVLEAQLEKAIDLHDELTQLMINKGWLHPIDLSKQFTLDFTSAQTAAKIAGWPLFPADTDRRGTFATPNQ</sequence>
<keyword evidence="4" id="KW-0167">Capsid protein</keyword>
<dbReference type="Gene3D" id="1.20.1260.10">
    <property type="match status" value="1"/>
</dbReference>
<proteinExistence type="inferred from homology"/>
<organism evidence="4 5">
    <name type="scientific">Brevibacillus fulvus</name>
    <dbReference type="NCBI Taxonomy" id="1125967"/>
    <lineage>
        <taxon>Bacteria</taxon>
        <taxon>Bacillati</taxon>
        <taxon>Bacillota</taxon>
        <taxon>Bacilli</taxon>
        <taxon>Bacillales</taxon>
        <taxon>Paenibacillaceae</taxon>
        <taxon>Brevibacillus</taxon>
    </lineage>
</organism>
<dbReference type="RefSeq" id="WP_204519080.1">
    <property type="nucleotide sequence ID" value="NZ_BAABIN010000003.1"/>
</dbReference>
<keyword evidence="1" id="KW-0749">Sporulation</keyword>
<accession>A0A938XVR6</accession>
<keyword evidence="5" id="KW-1185">Reference proteome</keyword>
<comment type="caution">
    <text evidence="4">The sequence shown here is derived from an EMBL/GenBank/DDBJ whole genome shotgun (WGS) entry which is preliminary data.</text>
</comment>
<comment type="similarity">
    <text evidence="3">Belongs to the CotF family.</text>
</comment>
<dbReference type="PANTHER" id="PTHR39183">
    <property type="entry name" value="SPORE COAT PROTEIN F-LIKE PROTEIN YHCQ"/>
    <property type="match status" value="1"/>
</dbReference>
<evidence type="ECO:0000313" key="4">
    <source>
        <dbReference type="EMBL" id="MBM7591368.1"/>
    </source>
</evidence>
<protein>
    <submittedName>
        <fullName evidence="4">Spore coat protein CotF</fullName>
    </submittedName>
</protein>
<evidence type="ECO:0000313" key="5">
    <source>
        <dbReference type="Proteomes" id="UP000717624"/>
    </source>
</evidence>
<dbReference type="PANTHER" id="PTHR39183:SF1">
    <property type="entry name" value="SPORE COAT PROTEIN F-LIKE PROTEIN YHCQ"/>
    <property type="match status" value="1"/>
</dbReference>
<evidence type="ECO:0000256" key="2">
    <source>
        <dbReference type="ARBA" id="ARBA00024325"/>
    </source>
</evidence>
<comment type="subcellular location">
    <subcellularLocation>
        <location evidence="2">Spore coat</location>
    </subcellularLocation>
</comment>
<dbReference type="EMBL" id="JAFBEB010000011">
    <property type="protein sequence ID" value="MBM7591368.1"/>
    <property type="molecule type" value="Genomic_DNA"/>
</dbReference>
<dbReference type="InterPro" id="IPR012347">
    <property type="entry name" value="Ferritin-like"/>
</dbReference>
<name>A0A938XVR6_9BACL</name>
<gene>
    <name evidence="4" type="ORF">JOD01_003007</name>
</gene>
<reference evidence="4" key="1">
    <citation type="submission" date="2021-01" db="EMBL/GenBank/DDBJ databases">
        <title>Genomic Encyclopedia of Type Strains, Phase IV (KMG-IV): sequencing the most valuable type-strain genomes for metagenomic binning, comparative biology and taxonomic classification.</title>
        <authorList>
            <person name="Goeker M."/>
        </authorList>
    </citation>
    <scope>NUCLEOTIDE SEQUENCE</scope>
    <source>
        <strain evidence="4">DSM 25523</strain>
    </source>
</reference>
<dbReference type="Proteomes" id="UP000717624">
    <property type="component" value="Unassembled WGS sequence"/>
</dbReference>
<evidence type="ECO:0000256" key="1">
    <source>
        <dbReference type="ARBA" id="ARBA00022969"/>
    </source>
</evidence>
<dbReference type="Pfam" id="PF07875">
    <property type="entry name" value="Coat_F"/>
    <property type="match status" value="1"/>
</dbReference>
<keyword evidence="4" id="KW-0946">Virion</keyword>
<evidence type="ECO:0000256" key="3">
    <source>
        <dbReference type="ARBA" id="ARBA00024344"/>
    </source>
</evidence>
<dbReference type="InterPro" id="IPR012851">
    <property type="entry name" value="Spore_coat_CotF-like"/>
</dbReference>
<dbReference type="GO" id="GO:0030435">
    <property type="term" value="P:sporulation resulting in formation of a cellular spore"/>
    <property type="evidence" value="ECO:0007669"/>
    <property type="project" value="UniProtKB-KW"/>
</dbReference>
<dbReference type="AlphaFoldDB" id="A0A938XVR6"/>